<gene>
    <name evidence="7" type="ORF">BBK36DRAFT_1171495</name>
</gene>
<dbReference type="PANTHER" id="PTHR31845">
    <property type="entry name" value="FINGER DOMAIN PROTEIN, PUTATIVE-RELATED"/>
    <property type="match status" value="1"/>
</dbReference>
<dbReference type="GeneID" id="36603693"/>
<dbReference type="RefSeq" id="XP_024746571.1">
    <property type="nucleotide sequence ID" value="XM_024895575.1"/>
</dbReference>
<keyword evidence="4" id="KW-0804">Transcription</keyword>
<evidence type="ECO:0000256" key="4">
    <source>
        <dbReference type="ARBA" id="ARBA00023163"/>
    </source>
</evidence>
<dbReference type="CDD" id="cd12148">
    <property type="entry name" value="fungal_TF_MHR"/>
    <property type="match status" value="1"/>
</dbReference>
<evidence type="ECO:0000256" key="2">
    <source>
        <dbReference type="ARBA" id="ARBA00023015"/>
    </source>
</evidence>
<dbReference type="PANTHER" id="PTHR31845:SF39">
    <property type="entry name" value="TRANSCRIPTION FACTOR PBCR-RELATED"/>
    <property type="match status" value="1"/>
</dbReference>
<reference evidence="8" key="1">
    <citation type="submission" date="2016-07" db="EMBL/GenBank/DDBJ databases">
        <title>Multiple horizontal gene transfer events from other fungi enriched the ability of initially mycotrophic Trichoderma (Ascomycota) to feed on dead plant biomass.</title>
        <authorList>
            <consortium name="DOE Joint Genome Institute"/>
            <person name="Atanasova L."/>
            <person name="Chenthamara K."/>
            <person name="Zhang J."/>
            <person name="Grujic M."/>
            <person name="Henrissat B."/>
            <person name="Kuo A."/>
            <person name="Aerts A."/>
            <person name="Salamov A."/>
            <person name="Lipzen A."/>
            <person name="Labutti K."/>
            <person name="Barry K."/>
            <person name="Miao Y."/>
            <person name="Rahimi M.J."/>
            <person name="Shen Q."/>
            <person name="Grigoriev I.V."/>
            <person name="Kubicek C.P."/>
            <person name="Druzhinina I.S."/>
        </authorList>
    </citation>
    <scope>NUCLEOTIDE SEQUENCE [LARGE SCALE GENOMIC DNA]</scope>
    <source>
        <strain evidence="8">TUCIM 6016</strain>
    </source>
</reference>
<keyword evidence="2" id="KW-0805">Transcription regulation</keyword>
<proteinExistence type="predicted"/>
<dbReference type="GO" id="GO:0000981">
    <property type="term" value="F:DNA-binding transcription factor activity, RNA polymerase II-specific"/>
    <property type="evidence" value="ECO:0007669"/>
    <property type="project" value="TreeGrafter"/>
</dbReference>
<dbReference type="GO" id="GO:0000976">
    <property type="term" value="F:transcription cis-regulatory region binding"/>
    <property type="evidence" value="ECO:0007669"/>
    <property type="project" value="TreeGrafter"/>
</dbReference>
<keyword evidence="8" id="KW-1185">Reference proteome</keyword>
<sequence length="606" mass="66871">MADAALQASGDNLPRKRILAACEACRDNKIRCRPSDKPGVCRNFEEGSAVEANPQLSAGPSKSFTIDFNIPLKVEVDKNIESLRDAHANFFDNLVPPVDGSGPSQPDNAVHSLDSTPESTTDTYHHSDFQAKPSFNLASAESLLASFHSMLSHFPCIRLDPDASVSLLAASRPFVLLAILAAASGSRSIQGNSLYDEEFRRILGLKFVACGERSLEILQGILIYCAWYPFHIRPRNKQPFRYLCMATEVIHDMGLDRETQAGLYHHGAPVTTEQLDRIRSYLGCFYLASTIPREWQSRGQAPRVFSKWTEDCCKMLECSGAENDAVLASLVRLSSTGAEALRTINDGGDQTHQQSQLILLGLKAQLHNIESCIPPHIASTPVIYMQSLFVHLCLQAGALFRLTRLPLHLTKGRPPLPPESSQLYTSVDTVRQLLTYVTGLDETIMAKFSTADWCRFISSIILAIRLTLATPECPEFDISWARSRLQLDAILETICEEKGTKIANQAVNVLSAMRAILSVVRDKYNQRLYLMDHRQEIAPRKLSLGCPMLDGSMDAQLELWQSTMDSSLSAVDLPADLAGVLGDGGDEIFQDLWGTTAGWTYGALPQ</sequence>
<dbReference type="GO" id="GO:0005634">
    <property type="term" value="C:nucleus"/>
    <property type="evidence" value="ECO:0007669"/>
    <property type="project" value="UniProtKB-SubCell"/>
</dbReference>
<protein>
    <recommendedName>
        <fullName evidence="9">Zn(2)-C6 fungal-type domain-containing protein</fullName>
    </recommendedName>
</protein>
<dbReference type="EMBL" id="KZ680219">
    <property type="protein sequence ID" value="PTB63251.1"/>
    <property type="molecule type" value="Genomic_DNA"/>
</dbReference>
<dbReference type="OrthoDB" id="5424793at2759"/>
<name>A0A2T4B217_9HYPO</name>
<evidence type="ECO:0000256" key="3">
    <source>
        <dbReference type="ARBA" id="ARBA00023125"/>
    </source>
</evidence>
<evidence type="ECO:0000256" key="1">
    <source>
        <dbReference type="ARBA" id="ARBA00004123"/>
    </source>
</evidence>
<keyword evidence="3" id="KW-0238">DNA-binding</keyword>
<feature type="compositionally biased region" description="Polar residues" evidence="6">
    <location>
        <begin position="102"/>
        <end position="122"/>
    </location>
</feature>
<dbReference type="AlphaFoldDB" id="A0A2T4B217"/>
<evidence type="ECO:0000313" key="7">
    <source>
        <dbReference type="EMBL" id="PTB63251.1"/>
    </source>
</evidence>
<organism evidence="7 8">
    <name type="scientific">Trichoderma citrinoviride</name>
    <dbReference type="NCBI Taxonomy" id="58853"/>
    <lineage>
        <taxon>Eukaryota</taxon>
        <taxon>Fungi</taxon>
        <taxon>Dikarya</taxon>
        <taxon>Ascomycota</taxon>
        <taxon>Pezizomycotina</taxon>
        <taxon>Sordariomycetes</taxon>
        <taxon>Hypocreomycetidae</taxon>
        <taxon>Hypocreales</taxon>
        <taxon>Hypocreaceae</taxon>
        <taxon>Trichoderma</taxon>
    </lineage>
</organism>
<accession>A0A2T4B217</accession>
<feature type="region of interest" description="Disordered" evidence="6">
    <location>
        <begin position="94"/>
        <end position="125"/>
    </location>
</feature>
<evidence type="ECO:0008006" key="9">
    <source>
        <dbReference type="Google" id="ProtNLM"/>
    </source>
</evidence>
<evidence type="ECO:0000256" key="6">
    <source>
        <dbReference type="SAM" id="MobiDB-lite"/>
    </source>
</evidence>
<comment type="subcellular location">
    <subcellularLocation>
        <location evidence="1">Nucleus</location>
    </subcellularLocation>
</comment>
<dbReference type="InterPro" id="IPR051089">
    <property type="entry name" value="prtT"/>
</dbReference>
<keyword evidence="5" id="KW-0539">Nucleus</keyword>
<dbReference type="Proteomes" id="UP000241546">
    <property type="component" value="Unassembled WGS sequence"/>
</dbReference>
<evidence type="ECO:0000313" key="8">
    <source>
        <dbReference type="Proteomes" id="UP000241546"/>
    </source>
</evidence>
<evidence type="ECO:0000256" key="5">
    <source>
        <dbReference type="ARBA" id="ARBA00023242"/>
    </source>
</evidence>